<feature type="domain" description="DJ-1/PfpI" evidence="1">
    <location>
        <begin position="5"/>
        <end position="171"/>
    </location>
</feature>
<evidence type="ECO:0000259" key="1">
    <source>
        <dbReference type="Pfam" id="PF01965"/>
    </source>
</evidence>
<gene>
    <name evidence="2" type="ORF">G7043_27315</name>
</gene>
<comment type="caution">
    <text evidence="2">The sequence shown here is derived from an EMBL/GenBank/DDBJ whole genome shotgun (WGS) entry which is preliminary data.</text>
</comment>
<dbReference type="EMBL" id="JAAMPJ010000008">
    <property type="protein sequence ID" value="NGY62634.1"/>
    <property type="molecule type" value="Genomic_DNA"/>
</dbReference>
<keyword evidence="3" id="KW-1185">Reference proteome</keyword>
<dbReference type="Gene3D" id="3.40.50.880">
    <property type="match status" value="1"/>
</dbReference>
<dbReference type="InterPro" id="IPR002818">
    <property type="entry name" value="DJ-1/PfpI"/>
</dbReference>
<evidence type="ECO:0000313" key="2">
    <source>
        <dbReference type="EMBL" id="NGY62634.1"/>
    </source>
</evidence>
<protein>
    <submittedName>
        <fullName evidence="2">Glutamine amidotransferase</fullName>
    </submittedName>
</protein>
<dbReference type="RefSeq" id="WP_166050326.1">
    <property type="nucleotide sequence ID" value="NZ_JAAMPJ010000008.1"/>
</dbReference>
<dbReference type="Pfam" id="PF01965">
    <property type="entry name" value="DJ-1_PfpI"/>
    <property type="match status" value="1"/>
</dbReference>
<dbReference type="InterPro" id="IPR029062">
    <property type="entry name" value="Class_I_gatase-like"/>
</dbReference>
<dbReference type="PANTHER" id="PTHR48094:SF19">
    <property type="entry name" value="DJ-1_PFPI DOMAIN-CONTAINING PROTEIN"/>
    <property type="match status" value="1"/>
</dbReference>
<keyword evidence="2" id="KW-0808">Transferase</keyword>
<accession>A0A7C9VRH4</accession>
<dbReference type="PANTHER" id="PTHR48094">
    <property type="entry name" value="PROTEIN/NUCLEIC ACID DEGLYCASE DJ-1-RELATED"/>
    <property type="match status" value="1"/>
</dbReference>
<evidence type="ECO:0000313" key="3">
    <source>
        <dbReference type="Proteomes" id="UP000481360"/>
    </source>
</evidence>
<dbReference type="GO" id="GO:0016740">
    <property type="term" value="F:transferase activity"/>
    <property type="evidence" value="ECO:0007669"/>
    <property type="project" value="UniProtKB-KW"/>
</dbReference>
<dbReference type="SUPFAM" id="SSF52317">
    <property type="entry name" value="Class I glutamine amidotransferase-like"/>
    <property type="match status" value="1"/>
</dbReference>
<organism evidence="2 3">
    <name type="scientific">Lentzea alba</name>
    <dbReference type="NCBI Taxonomy" id="2714351"/>
    <lineage>
        <taxon>Bacteria</taxon>
        <taxon>Bacillati</taxon>
        <taxon>Actinomycetota</taxon>
        <taxon>Actinomycetes</taxon>
        <taxon>Pseudonocardiales</taxon>
        <taxon>Pseudonocardiaceae</taxon>
        <taxon>Lentzea</taxon>
    </lineage>
</organism>
<dbReference type="Proteomes" id="UP000481360">
    <property type="component" value="Unassembled WGS sequence"/>
</dbReference>
<proteinExistence type="predicted"/>
<name>A0A7C9VRH4_9PSEU</name>
<dbReference type="AlphaFoldDB" id="A0A7C9VRH4"/>
<reference evidence="2 3" key="1">
    <citation type="submission" date="2020-03" db="EMBL/GenBank/DDBJ databases">
        <title>Isolation and identification of active actinomycetes.</title>
        <authorList>
            <person name="Sun X."/>
        </authorList>
    </citation>
    <scope>NUCLEOTIDE SEQUENCE [LARGE SCALE GENOMIC DNA]</scope>
    <source>
        <strain evidence="2 3">NEAU-D13</strain>
    </source>
</reference>
<keyword evidence="2" id="KW-0315">Glutamine amidotransferase</keyword>
<dbReference type="GO" id="GO:0005737">
    <property type="term" value="C:cytoplasm"/>
    <property type="evidence" value="ECO:0007669"/>
    <property type="project" value="TreeGrafter"/>
</dbReference>
<sequence length="205" mass="21879">MTTQTVYLGLYDELADWEYGHVAAQVSMQQFQVRPGRYEIKTVGLTLDPIRTLGGVRMLPDVALSDVSLDDAAMLVLPGGDGWETGALAAFGKLARRFREAGKPVAAICGATVGLAAEGLLDDVAHTSNFPQGLGSYGGAALYRDERVVRADGVITAGGASSLEFAREVLAELETFSPKTLTAWYEFNRDDTAEAFGKLVASVQE</sequence>
<dbReference type="InterPro" id="IPR050325">
    <property type="entry name" value="Prot/Nucl_acid_deglycase"/>
</dbReference>